<dbReference type="InterPro" id="IPR004416">
    <property type="entry name" value="MnmG"/>
</dbReference>
<organism evidence="13 14">
    <name type="scientific">Candidatus Omnitrophus magneticus</name>
    <dbReference type="NCBI Taxonomy" id="1609969"/>
    <lineage>
        <taxon>Bacteria</taxon>
        <taxon>Pseudomonadati</taxon>
        <taxon>Candidatus Omnitrophota</taxon>
        <taxon>Candidatus Omnitrophus</taxon>
    </lineage>
</organism>
<evidence type="ECO:0000256" key="7">
    <source>
        <dbReference type="ARBA" id="ARBA00022827"/>
    </source>
</evidence>
<dbReference type="Gene3D" id="3.50.50.60">
    <property type="entry name" value="FAD/NAD(P)-binding domain"/>
    <property type="match status" value="2"/>
</dbReference>
<comment type="caution">
    <text evidence="13">The sequence shown here is derived from an EMBL/GenBank/DDBJ whole genome shotgun (WGS) entry which is preliminary data.</text>
</comment>
<comment type="similarity">
    <text evidence="3 11">Belongs to the MnmG family.</text>
</comment>
<dbReference type="GO" id="GO:0030488">
    <property type="term" value="P:tRNA methylation"/>
    <property type="evidence" value="ECO:0007669"/>
    <property type="project" value="TreeGrafter"/>
</dbReference>
<evidence type="ECO:0000313" key="14">
    <source>
        <dbReference type="Proteomes" id="UP000033428"/>
    </source>
</evidence>
<dbReference type="PANTHER" id="PTHR11806:SF0">
    <property type="entry name" value="PROTEIN MTO1 HOMOLOG, MITOCHONDRIAL"/>
    <property type="match status" value="1"/>
</dbReference>
<dbReference type="InterPro" id="IPR047001">
    <property type="entry name" value="MnmG_C_subdom"/>
</dbReference>
<dbReference type="Gene3D" id="1.10.10.1800">
    <property type="entry name" value="tRNA uridine 5-carboxymethylaminomethyl modification enzyme MnmG/GidA"/>
    <property type="match status" value="1"/>
</dbReference>
<keyword evidence="8 11" id="KW-0520">NAD</keyword>
<reference evidence="13 14" key="1">
    <citation type="submission" date="2015-02" db="EMBL/GenBank/DDBJ databases">
        <title>Single-cell genomics of uncultivated deep-branching MTB reveals a conserved set of magnetosome genes.</title>
        <authorList>
            <person name="Kolinko S."/>
            <person name="Richter M."/>
            <person name="Glockner F.O."/>
            <person name="Brachmann A."/>
            <person name="Schuler D."/>
        </authorList>
    </citation>
    <scope>NUCLEOTIDE SEQUENCE [LARGE SCALE GENOMIC DNA]</scope>
    <source>
        <strain evidence="13">SKK-01</strain>
    </source>
</reference>
<comment type="subcellular location">
    <subcellularLocation>
        <location evidence="11">Cytoplasm</location>
    </subcellularLocation>
</comment>
<dbReference type="GO" id="GO:0005829">
    <property type="term" value="C:cytosol"/>
    <property type="evidence" value="ECO:0007669"/>
    <property type="project" value="TreeGrafter"/>
</dbReference>
<evidence type="ECO:0000256" key="9">
    <source>
        <dbReference type="ARBA" id="ARBA00025948"/>
    </source>
</evidence>
<dbReference type="PROSITE" id="PS01280">
    <property type="entry name" value="GIDA_1"/>
    <property type="match status" value="1"/>
</dbReference>
<keyword evidence="11" id="KW-0963">Cytoplasm</keyword>
<dbReference type="GO" id="GO:0002098">
    <property type="term" value="P:tRNA wobble uridine modification"/>
    <property type="evidence" value="ECO:0007669"/>
    <property type="project" value="InterPro"/>
</dbReference>
<accession>A0A0F0CNY1</accession>
<proteinExistence type="inferred from homology"/>
<dbReference type="SMART" id="SM01228">
    <property type="entry name" value="GIDA_assoc_3"/>
    <property type="match status" value="1"/>
</dbReference>
<sequence length="616" mass="68305">MKKYDVIIVGAGHAGCEAGLAASRMGVSALIITFEKSRIGYTSCNPSIGGVGKGQLVKEIDALGGEMAKAGDASAIQFRLLNSSKGYAARSSRIQIDRHLYNEYMKERVLNQPGLDTLECEAKKLIISNGEVSGIVTDKFGEIFSKIVIITTGTFMNGTIHIGLEHSQGGRINEKSSIGLSDQLRELGLKVGVFKTGTPARLDAKSIDFSKLAEQALEKEIIPLSFWGGGINLPQVPCFITRTNEETHKIIRESLSQSPLYAGKIKGRGVRYCPSIEDKIIRFADKESHLIFIEPEGLNPTEYYPNGISTSLPVSAQERILHSIKGLENAKMNKPAYGIEYDYVDPTELYATLESKKINGLFIAGQVNGTTGYEEAGALGLMAGINAARKIKKETPIILDRATAYIGVLIDDLVTKGTVEPYRMFTSRVEYRLTIREDNADERLSLIGRKIGLITDEQVERVYLKLEKIKKEKEQLEKKIIAPSEKVNSFLSGKQYEPITQASSAMKILKRPHIFYEDILKLTGEENKLSYYEKVQLEVDVKYQGYISRELAKINRFKELENMIIPSDFDYAKISGLSKEVIEKLNLARPRSLGQASRISGITPAAITMLMVKIKR</sequence>
<feature type="binding site" evidence="11">
    <location>
        <begin position="269"/>
        <end position="283"/>
    </location>
    <ligand>
        <name>NAD(+)</name>
        <dbReference type="ChEBI" id="CHEBI:57540"/>
    </ligand>
</feature>
<dbReference type="FunFam" id="3.50.50.60:FF:000002">
    <property type="entry name" value="tRNA uridine 5-carboxymethylaminomethyl modification enzyme MnmG"/>
    <property type="match status" value="1"/>
</dbReference>
<evidence type="ECO:0000256" key="5">
    <source>
        <dbReference type="ARBA" id="ARBA00022630"/>
    </source>
</evidence>
<evidence type="ECO:0000256" key="6">
    <source>
        <dbReference type="ARBA" id="ARBA00022694"/>
    </source>
</evidence>
<dbReference type="Proteomes" id="UP000033428">
    <property type="component" value="Unassembled WGS sequence"/>
</dbReference>
<dbReference type="SUPFAM" id="SSF51905">
    <property type="entry name" value="FAD/NAD(P)-binding domain"/>
    <property type="match status" value="1"/>
</dbReference>
<evidence type="ECO:0000259" key="12">
    <source>
        <dbReference type="SMART" id="SM01228"/>
    </source>
</evidence>
<dbReference type="EMBL" id="JYNY01000634">
    <property type="protein sequence ID" value="KJJ83216.1"/>
    <property type="molecule type" value="Genomic_DNA"/>
</dbReference>
<dbReference type="PANTHER" id="PTHR11806">
    <property type="entry name" value="GLUCOSE INHIBITED DIVISION PROTEIN A"/>
    <property type="match status" value="1"/>
</dbReference>
<evidence type="ECO:0000313" key="13">
    <source>
        <dbReference type="EMBL" id="KJJ83216.1"/>
    </source>
</evidence>
<keyword evidence="6 11" id="KW-0819">tRNA processing</keyword>
<evidence type="ECO:0000256" key="1">
    <source>
        <dbReference type="ARBA" id="ARBA00001974"/>
    </source>
</evidence>
<dbReference type="Pfam" id="PF21680">
    <property type="entry name" value="GIDA_C_1st"/>
    <property type="match status" value="1"/>
</dbReference>
<evidence type="ECO:0000256" key="8">
    <source>
        <dbReference type="ARBA" id="ARBA00023027"/>
    </source>
</evidence>
<keyword evidence="14" id="KW-1185">Reference proteome</keyword>
<evidence type="ECO:0000256" key="10">
    <source>
        <dbReference type="ARBA" id="ARBA00031800"/>
    </source>
</evidence>
<dbReference type="HAMAP" id="MF_00129">
    <property type="entry name" value="MnmG_GidA"/>
    <property type="match status" value="1"/>
</dbReference>
<keyword evidence="7 11" id="KW-0274">FAD</keyword>
<comment type="subunit">
    <text evidence="9 11">Homodimer. Heterotetramer of two MnmE and two MnmG subunits.</text>
</comment>
<dbReference type="InterPro" id="IPR020595">
    <property type="entry name" value="MnmG-rel_CS"/>
</dbReference>
<evidence type="ECO:0000256" key="11">
    <source>
        <dbReference type="HAMAP-Rule" id="MF_00129"/>
    </source>
</evidence>
<dbReference type="InterPro" id="IPR049312">
    <property type="entry name" value="GIDA_C_N"/>
</dbReference>
<dbReference type="InterPro" id="IPR002218">
    <property type="entry name" value="MnmG-rel"/>
</dbReference>
<comment type="caution">
    <text evidence="11">Lacks conserved residue(s) required for the propagation of feature annotation.</text>
</comment>
<evidence type="ECO:0000256" key="3">
    <source>
        <dbReference type="ARBA" id="ARBA00007653"/>
    </source>
</evidence>
<name>A0A0F0CNY1_9BACT</name>
<dbReference type="NCBIfam" id="TIGR00136">
    <property type="entry name" value="mnmG_gidA"/>
    <property type="match status" value="1"/>
</dbReference>
<dbReference type="Pfam" id="PF01134">
    <property type="entry name" value="GIDA"/>
    <property type="match status" value="1"/>
</dbReference>
<dbReference type="FunFam" id="1.10.150.570:FF:000001">
    <property type="entry name" value="tRNA uridine 5-carboxymethylaminomethyl modification enzyme MnmG"/>
    <property type="match status" value="1"/>
</dbReference>
<feature type="domain" description="tRNA uridine 5-carboxymethylaminomethyl modification enzyme C-terminal subdomain" evidence="12">
    <location>
        <begin position="541"/>
        <end position="612"/>
    </location>
</feature>
<evidence type="ECO:0000256" key="2">
    <source>
        <dbReference type="ARBA" id="ARBA00003717"/>
    </source>
</evidence>
<gene>
    <name evidence="11" type="primary">mnmG</name>
    <name evidence="11" type="synonym">gidA</name>
    <name evidence="13" type="ORF">OMAG_002890</name>
</gene>
<dbReference type="InterPro" id="IPR044920">
    <property type="entry name" value="MnmG_C_subdom_sf"/>
</dbReference>
<comment type="function">
    <text evidence="2 11">NAD-binding protein involved in the addition of a carboxymethylaminomethyl (cmnm) group at the wobble position (U34) of certain tRNAs, forming tRNA-cmnm(5)s(2)U34.</text>
</comment>
<dbReference type="PRINTS" id="PR00411">
    <property type="entry name" value="PNDRDTASEI"/>
</dbReference>
<evidence type="ECO:0000256" key="4">
    <source>
        <dbReference type="ARBA" id="ARBA00020461"/>
    </source>
</evidence>
<dbReference type="PATRIC" id="fig|1609969.3.peg.3093"/>
<dbReference type="Gene3D" id="1.10.150.570">
    <property type="entry name" value="GidA associated domain, C-terminal subdomain"/>
    <property type="match status" value="1"/>
</dbReference>
<feature type="binding site" evidence="11">
    <location>
        <begin position="10"/>
        <end position="15"/>
    </location>
    <ligand>
        <name>FAD</name>
        <dbReference type="ChEBI" id="CHEBI:57692"/>
    </ligand>
</feature>
<dbReference type="InterPro" id="IPR026904">
    <property type="entry name" value="MnmG_C"/>
</dbReference>
<keyword evidence="5 11" id="KW-0285">Flavoprotein</keyword>
<protein>
    <recommendedName>
        <fullName evidence="4 11">tRNA uridine 5-carboxymethylaminomethyl modification enzyme MnmG</fullName>
    </recommendedName>
    <alternativeName>
        <fullName evidence="10 11">Glucose-inhibited division protein A</fullName>
    </alternativeName>
</protein>
<dbReference type="InterPro" id="IPR036188">
    <property type="entry name" value="FAD/NAD-bd_sf"/>
</dbReference>
<dbReference type="Pfam" id="PF13932">
    <property type="entry name" value="SAM_GIDA_C"/>
    <property type="match status" value="1"/>
</dbReference>
<dbReference type="GO" id="GO:0050660">
    <property type="term" value="F:flavin adenine dinucleotide binding"/>
    <property type="evidence" value="ECO:0007669"/>
    <property type="project" value="UniProtKB-UniRule"/>
</dbReference>
<comment type="cofactor">
    <cofactor evidence="1 11">
        <name>FAD</name>
        <dbReference type="ChEBI" id="CHEBI:57692"/>
    </cofactor>
</comment>
<dbReference type="InterPro" id="IPR040131">
    <property type="entry name" value="MnmG_N"/>
</dbReference>
<dbReference type="AlphaFoldDB" id="A0A0F0CNY1"/>